<dbReference type="GO" id="GO:0019062">
    <property type="term" value="P:virion attachment to host cell"/>
    <property type="evidence" value="ECO:0007669"/>
    <property type="project" value="UniProtKB-KW"/>
</dbReference>
<dbReference type="Gene3D" id="2.170.40.20">
    <property type="entry name" value="Human immunodeficiency virus 1, Gp160, envelope glycoprotein"/>
    <property type="match status" value="1"/>
</dbReference>
<gene>
    <name evidence="12" type="primary">env</name>
</gene>
<keyword evidence="3" id="KW-0945">Host-virus interaction</keyword>
<keyword evidence="5" id="KW-1161">Viral attachment to host cell</keyword>
<sequence length="201" mass="22786">AQAICVRLNKYVPITCTRPNYNAKKIVGIGPGQTSYATGNIIGEIYQAHCIINGTKWNESLHNVSKKLKEHFPSTIKYFAPPSGEPQEFTPHSFNCRGEYFFYCTTALLFRTYMLHDAKINGVYSGLRYHNITCPCNIKQTMSMWQDVGRLRCRHPPARSMRSESSITCLRLLLDGGGWGYIDDIQTCRPEVGNIWDMGHG</sequence>
<evidence type="ECO:0000313" key="12">
    <source>
        <dbReference type="EMBL" id="AFE85975.1"/>
    </source>
</evidence>
<evidence type="ECO:0000256" key="10">
    <source>
        <dbReference type="ARBA" id="ARBA00023296"/>
    </source>
</evidence>
<feature type="non-terminal residue" evidence="12">
    <location>
        <position position="201"/>
    </location>
</feature>
<dbReference type="InterPro" id="IPR036377">
    <property type="entry name" value="Gp120_core_sf"/>
</dbReference>
<keyword evidence="12" id="KW-0261">Viral envelope protein</keyword>
<organism evidence="12">
    <name type="scientific">Human immunodeficiency virus type 1</name>
    <name type="common">HIV-1</name>
    <dbReference type="NCBI Taxonomy" id="11676"/>
    <lineage>
        <taxon>Viruses</taxon>
        <taxon>Riboviria</taxon>
        <taxon>Pararnavirae</taxon>
        <taxon>Artverviricota</taxon>
        <taxon>Revtraviricetes</taxon>
        <taxon>Ortervirales</taxon>
        <taxon>Retroviridae</taxon>
        <taxon>Orthoretrovirinae</taxon>
        <taxon>Lentivirus</taxon>
        <taxon>Lentivirus humimdef1</taxon>
    </lineage>
</organism>
<dbReference type="GO" id="GO:0055036">
    <property type="term" value="C:virion membrane"/>
    <property type="evidence" value="ECO:0007669"/>
    <property type="project" value="UniProtKB-SubCell"/>
</dbReference>
<comment type="subcellular location">
    <subcellularLocation>
        <location evidence="1">Virion membrane</location>
    </subcellularLocation>
</comment>
<evidence type="ECO:0000256" key="6">
    <source>
        <dbReference type="ARBA" id="ARBA00022844"/>
    </source>
</evidence>
<keyword evidence="7" id="KW-0472">Membrane</keyword>
<reference evidence="12" key="1">
    <citation type="journal article" date="2012" name="AIDS Res. Hum. Retroviruses">
        <title>Sequence Insertions in the HIV Type 1 Subtype C Viral Promoter Predominantly Generate an Additional NF-?B Binding Site.</title>
        <authorList>
            <person name="Bachu M."/>
            <person name="Mukthey A.B."/>
            <person name="Murali R.V."/>
            <person name="Cheedarla N."/>
            <person name="Mahadevan A."/>
            <person name="Shankar S.K."/>
            <person name="Satish K.S."/>
            <person name="Kundu T.K."/>
            <person name="Ranga U."/>
        </authorList>
    </citation>
    <scope>NUCLEOTIDE SEQUENCE</scope>
    <source>
        <strain evidence="12">2-498</strain>
    </source>
</reference>
<feature type="domain" description="Human immunodeficiency virus 1 envelope glycoprotein Gp120" evidence="11">
    <location>
        <begin position="1"/>
        <end position="182"/>
    </location>
</feature>
<evidence type="ECO:0000256" key="3">
    <source>
        <dbReference type="ARBA" id="ARBA00022581"/>
    </source>
</evidence>
<evidence type="ECO:0000259" key="11">
    <source>
        <dbReference type="Pfam" id="PF00516"/>
    </source>
</evidence>
<dbReference type="Pfam" id="PF00516">
    <property type="entry name" value="GP120"/>
    <property type="match status" value="1"/>
</dbReference>
<dbReference type="GO" id="GO:0039663">
    <property type="term" value="P:membrane fusion involved in viral entry into host cell"/>
    <property type="evidence" value="ECO:0007669"/>
    <property type="project" value="UniProtKB-KW"/>
</dbReference>
<evidence type="ECO:0000256" key="1">
    <source>
        <dbReference type="ARBA" id="ARBA00004182"/>
    </source>
</evidence>
<dbReference type="GO" id="GO:0019031">
    <property type="term" value="C:viral envelope"/>
    <property type="evidence" value="ECO:0007669"/>
    <property type="project" value="UniProtKB-KW"/>
</dbReference>
<proteinExistence type="predicted"/>
<dbReference type="EMBL" id="JQ250622">
    <property type="protein sequence ID" value="AFE85975.1"/>
    <property type="molecule type" value="Genomic_DNA"/>
</dbReference>
<keyword evidence="9" id="KW-0325">Glycoprotein</keyword>
<organismHost>
    <name type="scientific">Homo sapiens</name>
    <name type="common">Human</name>
    <dbReference type="NCBI Taxonomy" id="9606"/>
</organismHost>
<keyword evidence="4" id="KW-1162">Viral penetration into host cytoplasm</keyword>
<name>H9C812_HV1</name>
<evidence type="ECO:0000256" key="7">
    <source>
        <dbReference type="ARBA" id="ARBA00023136"/>
    </source>
</evidence>
<accession>H9C812</accession>
<keyword evidence="6" id="KW-0946">Virion</keyword>
<dbReference type="SUPFAM" id="SSF56502">
    <property type="entry name" value="gp120 core"/>
    <property type="match status" value="1"/>
</dbReference>
<evidence type="ECO:0000256" key="8">
    <source>
        <dbReference type="ARBA" id="ARBA00023157"/>
    </source>
</evidence>
<evidence type="ECO:0000256" key="4">
    <source>
        <dbReference type="ARBA" id="ARBA00022595"/>
    </source>
</evidence>
<protein>
    <submittedName>
        <fullName evidence="12">Envelope glycoprotein</fullName>
    </submittedName>
</protein>
<evidence type="ECO:0000256" key="5">
    <source>
        <dbReference type="ARBA" id="ARBA00022804"/>
    </source>
</evidence>
<keyword evidence="10" id="KW-1160">Virus entry into host cell</keyword>
<evidence type="ECO:0000256" key="9">
    <source>
        <dbReference type="ARBA" id="ARBA00023180"/>
    </source>
</evidence>
<keyword evidence="8" id="KW-1015">Disulfide bond</keyword>
<feature type="non-terminal residue" evidence="12">
    <location>
        <position position="1"/>
    </location>
</feature>
<keyword evidence="2" id="KW-1168">Fusion of virus membrane with host membrane</keyword>
<evidence type="ECO:0000256" key="2">
    <source>
        <dbReference type="ARBA" id="ARBA00022506"/>
    </source>
</evidence>
<dbReference type="GO" id="GO:0046718">
    <property type="term" value="P:symbiont entry into host cell"/>
    <property type="evidence" value="ECO:0007669"/>
    <property type="project" value="UniProtKB-KW"/>
</dbReference>
<dbReference type="InterPro" id="IPR000777">
    <property type="entry name" value="HIV1_Gp120"/>
</dbReference>